<comment type="caution">
    <text evidence="5">The sequence shown here is derived from an EMBL/GenBank/DDBJ whole genome shotgun (WGS) entry which is preliminary data.</text>
</comment>
<dbReference type="PANTHER" id="PTHR15838:SF1">
    <property type="entry name" value="ZINC FINGER CCHC DOMAIN-CONTAINING PROTEIN 17"/>
    <property type="match status" value="1"/>
</dbReference>
<dbReference type="GO" id="GO:0043489">
    <property type="term" value="P:RNA stabilization"/>
    <property type="evidence" value="ECO:0007669"/>
    <property type="project" value="TreeGrafter"/>
</dbReference>
<keyword evidence="1" id="KW-0862">Zinc</keyword>
<dbReference type="EMBL" id="JAAAJA010000486">
    <property type="protein sequence ID" value="KAG0252989.1"/>
    <property type="molecule type" value="Genomic_DNA"/>
</dbReference>
<keyword evidence="6" id="KW-1185">Reference proteome</keyword>
<evidence type="ECO:0000256" key="2">
    <source>
        <dbReference type="SAM" id="MobiDB-lite"/>
    </source>
</evidence>
<dbReference type="AlphaFoldDB" id="A0A9P6PUG1"/>
<dbReference type="SMART" id="SM00316">
    <property type="entry name" value="S1"/>
    <property type="match status" value="1"/>
</dbReference>
<evidence type="ECO:0000259" key="4">
    <source>
        <dbReference type="PROSITE" id="PS50158"/>
    </source>
</evidence>
<feature type="compositionally biased region" description="Basic and acidic residues" evidence="2">
    <location>
        <begin position="198"/>
        <end position="231"/>
    </location>
</feature>
<feature type="domain" description="S1 motif" evidence="3">
    <location>
        <begin position="42"/>
        <end position="110"/>
    </location>
</feature>
<name>A0A9P6PUG1_9FUNG</name>
<dbReference type="Proteomes" id="UP000726737">
    <property type="component" value="Unassembled WGS sequence"/>
</dbReference>
<feature type="domain" description="CCHC-type" evidence="4">
    <location>
        <begin position="159"/>
        <end position="172"/>
    </location>
</feature>
<feature type="region of interest" description="Disordered" evidence="2">
    <location>
        <begin position="183"/>
        <end position="249"/>
    </location>
</feature>
<dbReference type="PROSITE" id="PS50126">
    <property type="entry name" value="S1"/>
    <property type="match status" value="1"/>
</dbReference>
<keyword evidence="1" id="KW-0863">Zinc-finger</keyword>
<sequence>MDSQQAAFEKFKTSGDGRKFSRESRNAGDTRSAMDGPMPDLYSIHQGKVARVEDYGAFIQIPGFRKHGLVHKKQASRHYTEKMADVVAEGDQVWIKVISLQDDKISLSMKYVSQGSGEDLDPNLVQLSGEEDKRRVHGGFMDKAPISVEQGGVLLKTVCKKCGAAGHLATECFSGGEQFELLDDNDDGGEEVAQSSHRRSDQRDKEKKKKDRDDRDKEKEVRRRERKEKKASSSHKRERTRDRSRSNIVDLNMRTMMIAKMTGEVASINEGLGLELDPGLDPGLDPDHVRPQGGETIGAEKAKTAVVVVVVVAVAAVER</sequence>
<evidence type="ECO:0000313" key="5">
    <source>
        <dbReference type="EMBL" id="KAG0252989.1"/>
    </source>
</evidence>
<dbReference type="Gene3D" id="2.40.50.140">
    <property type="entry name" value="Nucleic acid-binding proteins"/>
    <property type="match status" value="1"/>
</dbReference>
<dbReference type="GO" id="GO:0008270">
    <property type="term" value="F:zinc ion binding"/>
    <property type="evidence" value="ECO:0007669"/>
    <property type="project" value="UniProtKB-KW"/>
</dbReference>
<organism evidence="5 6">
    <name type="scientific">Mortierella polycephala</name>
    <dbReference type="NCBI Taxonomy" id="41804"/>
    <lineage>
        <taxon>Eukaryota</taxon>
        <taxon>Fungi</taxon>
        <taxon>Fungi incertae sedis</taxon>
        <taxon>Mucoromycota</taxon>
        <taxon>Mortierellomycotina</taxon>
        <taxon>Mortierellomycetes</taxon>
        <taxon>Mortierellales</taxon>
        <taxon>Mortierellaceae</taxon>
        <taxon>Mortierella</taxon>
    </lineage>
</organism>
<gene>
    <name evidence="5" type="primary">ZCCHC17</name>
    <name evidence="5" type="ORF">BG011_006618</name>
</gene>
<evidence type="ECO:0000256" key="1">
    <source>
        <dbReference type="PROSITE-ProRule" id="PRU00047"/>
    </source>
</evidence>
<feature type="region of interest" description="Disordered" evidence="2">
    <location>
        <begin position="1"/>
        <end position="39"/>
    </location>
</feature>
<dbReference type="InterPro" id="IPR012340">
    <property type="entry name" value="NA-bd_OB-fold"/>
</dbReference>
<feature type="compositionally biased region" description="Basic and acidic residues" evidence="2">
    <location>
        <begin position="9"/>
        <end position="28"/>
    </location>
</feature>
<dbReference type="OrthoDB" id="1918363at2759"/>
<dbReference type="InterPro" id="IPR003029">
    <property type="entry name" value="S1_domain"/>
</dbReference>
<dbReference type="InterPro" id="IPR001878">
    <property type="entry name" value="Znf_CCHC"/>
</dbReference>
<dbReference type="PROSITE" id="PS50158">
    <property type="entry name" value="ZF_CCHC"/>
    <property type="match status" value="1"/>
</dbReference>
<dbReference type="GO" id="GO:0003723">
    <property type="term" value="F:RNA binding"/>
    <property type="evidence" value="ECO:0007669"/>
    <property type="project" value="TreeGrafter"/>
</dbReference>
<keyword evidence="1" id="KW-0479">Metal-binding</keyword>
<proteinExistence type="predicted"/>
<dbReference type="Pfam" id="PF00575">
    <property type="entry name" value="S1"/>
    <property type="match status" value="1"/>
</dbReference>
<reference evidence="5" key="1">
    <citation type="journal article" date="2020" name="Fungal Divers.">
        <title>Resolving the Mortierellaceae phylogeny through synthesis of multi-gene phylogenetics and phylogenomics.</title>
        <authorList>
            <person name="Vandepol N."/>
            <person name="Liber J."/>
            <person name="Desiro A."/>
            <person name="Na H."/>
            <person name="Kennedy M."/>
            <person name="Barry K."/>
            <person name="Grigoriev I.V."/>
            <person name="Miller A.N."/>
            <person name="O'Donnell K."/>
            <person name="Stajich J.E."/>
            <person name="Bonito G."/>
        </authorList>
    </citation>
    <scope>NUCLEOTIDE SEQUENCE</scope>
    <source>
        <strain evidence="5">KOD948</strain>
    </source>
</reference>
<protein>
    <submittedName>
        <fullName evidence="5">Nucleolar protein of 40 kDa</fullName>
    </submittedName>
</protein>
<accession>A0A9P6PUG1</accession>
<dbReference type="PANTHER" id="PTHR15838">
    <property type="entry name" value="NUCLEOLAR PROTEIN OF 40 KDA"/>
    <property type="match status" value="1"/>
</dbReference>
<evidence type="ECO:0000313" key="6">
    <source>
        <dbReference type="Proteomes" id="UP000726737"/>
    </source>
</evidence>
<evidence type="ECO:0000259" key="3">
    <source>
        <dbReference type="PROSITE" id="PS50126"/>
    </source>
</evidence>
<dbReference type="SUPFAM" id="SSF50249">
    <property type="entry name" value="Nucleic acid-binding proteins"/>
    <property type="match status" value="1"/>
</dbReference>